<dbReference type="GO" id="GO:0061630">
    <property type="term" value="F:ubiquitin protein ligase activity"/>
    <property type="evidence" value="ECO:0007669"/>
    <property type="project" value="InterPro"/>
</dbReference>
<sequence length="1593" mass="177652">MEFDDSAAQLKAISTYKSNLSILYDCLNSLAMSLVMGMEVYLRRFESGNAFPLLVSIAAKQVKNPAAGDVMVMLWRCTSLIMEHVPASCEGAAEYHKTIIELASTSLHTALIGKWKYTEMNDSFMLEECLRNIRFVFKDDVTGEMVKHALVGDLLTLCTHENSLIARQALETISTMCAKVVMPPEFEKESGVSSFLKLFKGSKKSSRSSKAHHDPSLALHADHPVVVIVENVLAPFLISLVEQFYESMKSGSLDTWTYLEMTMQCLGSLIERCFICHRSSSAKTLITKDMARIVFSIINMIESIVSIEQSVKNDRVLFCETLLAIFVNCNRELMLETLLDENAKTFLLHILDDSSGDTSTLLEDPFPRTGFATKNTQRRDKDHITSMAAVRLFVLACPTVPPDAFGLKPKVVLPVHQWLWEDEVHHFNRLGEEQCLSLETCWTRLKKDGYVSIHMKELTADLRSMTMSKSTSGVRNISRSFAPFIYHFADEVSLRPVARVKEAGPDCVDDDERRDRAAAKDGVVLNTSVSVPSRHVAVGEVYFSIICTYAAHVPGQMVKQLATCAAASILQLILLSGDEKRVTALMTSSMLPMCEMFRETLISGDKATKAVVLTMIHWLLYHKSTCRLDFPITAVRCGLFQQLQIASSKESVVVTSRDGKPTRTLQLAETSGELYRVIASRVKESTSKRAELVKDTAALKTAVGDLRAVVSTDGVHQSVLENLFLALVHCEHTTPYEIMQMGLAPTLLQYLLNGETIDNILNEGVVYSSAGSGSTASRMSTSMAESPLEPKASTWVSHLSNGARMKDVLLENVNEERLQCFKSLGVSHSNHMRQLVVGLSATLGLLNDLSFPLVESVITYDKVSCKPPLQVYKLASVISPNVTVCGDAGELVTASTLSTTTDVSRIASRSNSTVQRGMLVVASHESSLTGPPTVTAVPLRSNASPAATSTPAGASHEVPSTVVPPKEMCMEGHKLQHVKNYTTSAFCDVCNKQMKSGYCCRPCDFDICGSCYKTYEGRTPHKILQRRNRAHLLVSVADIERYFRTGSTTTKATQIAPTSMSSLHNLNRFYARVECLLMREAEFGLNSPTSGKLLSNKELLLSVMYAVLSSHHTRGVLPNKPEHYEEYIQPVEEECPDRLTEKELEEAKRIVAEGMEEKYNLYYPETGLCPLNESFISVLYRQAFHRGDRVVLQQLENLIMRREGPSTTITFPQSREASPVKVADQPGEEHQELKSEKQIVFHHFDSDSFSQCSCGQHSRASFDTSKTPALTFGLPNIARRCDMLLLILIYKIFYEDDDVEKKLFTSIFRDQHVFVNTTITNSVIKSLEASALRVALLPLRFAVPQWTYFVLTNARFLLPFAAREKIARFLAYKCRRSLIQYMRCFKQYRQERGIFIVPSEWARLANHKYTVNRDNFLDSAYVALRKTADSRLPISFEFAGDVGAGQGPTAQFYTQLAQEACRAGLKLWRGAGSQEQSSKKKAGPSVHRVPTLVNGTEDSLVVPPVEGLYPDLLTAPEKSTQAKETNTLTSRVTALDDYCQDRRKWAKALYAIGVALGRAFVDEQVFPFSCRPRCPYFSAKDFRHTRCVSRSRS</sequence>
<feature type="domain" description="Phorbol-ester/DAG-type" evidence="3">
    <location>
        <begin position="972"/>
        <end position="1019"/>
    </location>
</feature>
<dbReference type="OrthoDB" id="423283at2759"/>
<feature type="compositionally biased region" description="Low complexity" evidence="2">
    <location>
        <begin position="941"/>
        <end position="955"/>
    </location>
</feature>
<dbReference type="SUPFAM" id="SSF56204">
    <property type="entry name" value="Hect, E3 ligase catalytic domain"/>
    <property type="match status" value="1"/>
</dbReference>
<dbReference type="SUPFAM" id="SSF48371">
    <property type="entry name" value="ARM repeat"/>
    <property type="match status" value="1"/>
</dbReference>
<evidence type="ECO:0000313" key="4">
    <source>
        <dbReference type="EMBL" id="CAD2216791.1"/>
    </source>
</evidence>
<evidence type="ECO:0000256" key="1">
    <source>
        <dbReference type="ARBA" id="ARBA00022679"/>
    </source>
</evidence>
<dbReference type="EMBL" id="LR877151">
    <property type="protein sequence ID" value="CAD2216791.1"/>
    <property type="molecule type" value="Genomic_DNA"/>
</dbReference>
<dbReference type="InterPro" id="IPR035983">
    <property type="entry name" value="Hect_E3_ubiquitin_ligase"/>
</dbReference>
<dbReference type="PANTHER" id="PTHR45670">
    <property type="entry name" value="E3 UBIQUITIN-PROTEIN LIGASE TRIP12"/>
    <property type="match status" value="1"/>
</dbReference>
<accession>A0A7G2CCQ2</accession>
<dbReference type="PANTHER" id="PTHR45670:SF1">
    <property type="entry name" value="E3 UBIQUITIN-PROTEIN LIGASE HECTD1"/>
    <property type="match status" value="1"/>
</dbReference>
<evidence type="ECO:0000256" key="2">
    <source>
        <dbReference type="SAM" id="MobiDB-lite"/>
    </source>
</evidence>
<dbReference type="InterPro" id="IPR002219">
    <property type="entry name" value="PKC_DAG/PE"/>
</dbReference>
<evidence type="ECO:0000313" key="5">
    <source>
        <dbReference type="Proteomes" id="UP000515908"/>
    </source>
</evidence>
<gene>
    <name evidence="4" type="ORF">ADEAN_000426900</name>
</gene>
<keyword evidence="5" id="KW-1185">Reference proteome</keyword>
<evidence type="ECO:0000259" key="3">
    <source>
        <dbReference type="PROSITE" id="PS50081"/>
    </source>
</evidence>
<protein>
    <recommendedName>
        <fullName evidence="3">Phorbol-ester/DAG-type domain-containing protein</fullName>
    </recommendedName>
</protein>
<name>A0A7G2CCQ2_9TRYP</name>
<dbReference type="InterPro" id="IPR016024">
    <property type="entry name" value="ARM-type_fold"/>
</dbReference>
<reference evidence="4 5" key="1">
    <citation type="submission" date="2020-08" db="EMBL/GenBank/DDBJ databases">
        <authorList>
            <person name="Newling K."/>
            <person name="Davey J."/>
            <person name="Forrester S."/>
        </authorList>
    </citation>
    <scope>NUCLEOTIDE SEQUENCE [LARGE SCALE GENOMIC DNA]</scope>
    <source>
        <strain evidence="5">Crithidia deanei Carvalho (ATCC PRA-265)</strain>
    </source>
</reference>
<keyword evidence="1" id="KW-0808">Transferase</keyword>
<dbReference type="VEuPathDB" id="TriTrypDB:ADEAN_000426900"/>
<proteinExistence type="predicted"/>
<dbReference type="PROSITE" id="PS50081">
    <property type="entry name" value="ZF_DAG_PE_2"/>
    <property type="match status" value="1"/>
</dbReference>
<dbReference type="GO" id="GO:0000209">
    <property type="term" value="P:protein polyubiquitination"/>
    <property type="evidence" value="ECO:0007669"/>
    <property type="project" value="TreeGrafter"/>
</dbReference>
<dbReference type="GO" id="GO:0043161">
    <property type="term" value="P:proteasome-mediated ubiquitin-dependent protein catabolic process"/>
    <property type="evidence" value="ECO:0007669"/>
    <property type="project" value="TreeGrafter"/>
</dbReference>
<dbReference type="Gene3D" id="3.90.1750.10">
    <property type="entry name" value="Hect, E3 ligase catalytic domains"/>
    <property type="match status" value="1"/>
</dbReference>
<dbReference type="Proteomes" id="UP000515908">
    <property type="component" value="Chromosome 07"/>
</dbReference>
<organism evidence="4 5">
    <name type="scientific">Angomonas deanei</name>
    <dbReference type="NCBI Taxonomy" id="59799"/>
    <lineage>
        <taxon>Eukaryota</taxon>
        <taxon>Discoba</taxon>
        <taxon>Euglenozoa</taxon>
        <taxon>Kinetoplastea</taxon>
        <taxon>Metakinetoplastina</taxon>
        <taxon>Trypanosomatida</taxon>
        <taxon>Trypanosomatidae</taxon>
        <taxon>Strigomonadinae</taxon>
        <taxon>Angomonas</taxon>
    </lineage>
</organism>
<feature type="region of interest" description="Disordered" evidence="2">
    <location>
        <begin position="925"/>
        <end position="960"/>
    </location>
</feature>
<dbReference type="InterPro" id="IPR045322">
    <property type="entry name" value="HECTD1/TRIP12-like"/>
</dbReference>